<name>A0A2N0PVQ5_9GLOM</name>
<accession>A0A2N0PVQ5</accession>
<keyword evidence="3" id="KW-0812">Transmembrane</keyword>
<dbReference type="CDD" id="cd16448">
    <property type="entry name" value="RING-H2"/>
    <property type="match status" value="1"/>
</dbReference>
<dbReference type="GO" id="GO:0008270">
    <property type="term" value="F:zinc ion binding"/>
    <property type="evidence" value="ECO:0007669"/>
    <property type="project" value="UniProtKB-KW"/>
</dbReference>
<feature type="region of interest" description="Disordered" evidence="2">
    <location>
        <begin position="352"/>
        <end position="380"/>
    </location>
</feature>
<dbReference type="Proteomes" id="UP000232722">
    <property type="component" value="Unassembled WGS sequence"/>
</dbReference>
<dbReference type="VEuPathDB" id="FungiDB:FUN_012586"/>
<gene>
    <name evidence="5" type="ORF">RhiirA5_498074</name>
</gene>
<evidence type="ECO:0000313" key="5">
    <source>
        <dbReference type="EMBL" id="PKC10927.1"/>
    </source>
</evidence>
<dbReference type="VEuPathDB" id="FungiDB:RhiirA1_475483"/>
<protein>
    <recommendedName>
        <fullName evidence="4">RING-type domain-containing protein</fullName>
    </recommendedName>
</protein>
<comment type="caution">
    <text evidence="5">The sequence shown here is derived from an EMBL/GenBank/DDBJ whole genome shotgun (WGS) entry which is preliminary data.</text>
</comment>
<feature type="domain" description="RING-type" evidence="4">
    <location>
        <begin position="284"/>
        <end position="337"/>
    </location>
</feature>
<dbReference type="VEuPathDB" id="FungiDB:FUN_013216"/>
<reference evidence="5 6" key="1">
    <citation type="submission" date="2016-04" db="EMBL/GenBank/DDBJ databases">
        <title>Genome analyses suggest a sexual origin of heterokaryosis in a supposedly ancient asexual fungus.</title>
        <authorList>
            <person name="Ropars J."/>
            <person name="Sedzielewska K."/>
            <person name="Noel J."/>
            <person name="Charron P."/>
            <person name="Farinelli L."/>
            <person name="Marton T."/>
            <person name="Kruger M."/>
            <person name="Pelin A."/>
            <person name="Brachmann A."/>
            <person name="Corradi N."/>
        </authorList>
    </citation>
    <scope>NUCLEOTIDE SEQUENCE [LARGE SCALE GENOMIC DNA]</scope>
    <source>
        <strain evidence="5 6">A5</strain>
    </source>
</reference>
<dbReference type="VEuPathDB" id="FungiDB:FUN_020072"/>
<keyword evidence="3" id="KW-0472">Membrane</keyword>
<keyword evidence="1" id="KW-0863">Zinc-finger</keyword>
<dbReference type="VEuPathDB" id="FungiDB:RhiirFUN_005656"/>
<dbReference type="SMART" id="SM00184">
    <property type="entry name" value="RING"/>
    <property type="match status" value="2"/>
</dbReference>
<proteinExistence type="predicted"/>
<dbReference type="InterPro" id="IPR001841">
    <property type="entry name" value="Znf_RING"/>
</dbReference>
<keyword evidence="1" id="KW-0479">Metal-binding</keyword>
<dbReference type="EMBL" id="LLXJ01000348">
    <property type="protein sequence ID" value="PKC10927.1"/>
    <property type="molecule type" value="Genomic_DNA"/>
</dbReference>
<feature type="transmembrane region" description="Helical" evidence="3">
    <location>
        <begin position="63"/>
        <end position="81"/>
    </location>
</feature>
<dbReference type="SUPFAM" id="SSF57850">
    <property type="entry name" value="RING/U-box"/>
    <property type="match status" value="2"/>
</dbReference>
<keyword evidence="1" id="KW-0862">Zinc</keyword>
<dbReference type="VEuPathDB" id="FungiDB:RhiirFUN_020253"/>
<evidence type="ECO:0000313" key="6">
    <source>
        <dbReference type="Proteomes" id="UP000232722"/>
    </source>
</evidence>
<organism evidence="5 6">
    <name type="scientific">Rhizophagus irregularis</name>
    <dbReference type="NCBI Taxonomy" id="588596"/>
    <lineage>
        <taxon>Eukaryota</taxon>
        <taxon>Fungi</taxon>
        <taxon>Fungi incertae sedis</taxon>
        <taxon>Mucoromycota</taxon>
        <taxon>Glomeromycotina</taxon>
        <taxon>Glomeromycetes</taxon>
        <taxon>Glomerales</taxon>
        <taxon>Glomeraceae</taxon>
        <taxon>Rhizophagus</taxon>
    </lineage>
</organism>
<evidence type="ECO:0000256" key="3">
    <source>
        <dbReference type="SAM" id="Phobius"/>
    </source>
</evidence>
<dbReference type="PROSITE" id="PS50089">
    <property type="entry name" value="ZF_RING_2"/>
    <property type="match status" value="1"/>
</dbReference>
<evidence type="ECO:0000256" key="1">
    <source>
        <dbReference type="PROSITE-ProRule" id="PRU00175"/>
    </source>
</evidence>
<evidence type="ECO:0000259" key="4">
    <source>
        <dbReference type="PROSITE" id="PS50089"/>
    </source>
</evidence>
<keyword evidence="3" id="KW-1133">Transmembrane helix</keyword>
<reference evidence="5 6" key="2">
    <citation type="submission" date="2017-09" db="EMBL/GenBank/DDBJ databases">
        <title>Extensive intraspecific genome diversity in a model arbuscular mycorrhizal fungus.</title>
        <authorList>
            <person name="Chen E.C."/>
            <person name="Morin E."/>
            <person name="Beaudet D."/>
            <person name="Noel J."/>
            <person name="Ndikumana S."/>
            <person name="Charron P."/>
            <person name="St-Onge C."/>
            <person name="Giorgi J."/>
            <person name="Grigoriev I.V."/>
            <person name="Roux C."/>
            <person name="Martin F.M."/>
            <person name="Corradi N."/>
        </authorList>
    </citation>
    <scope>NUCLEOTIDE SEQUENCE [LARGE SCALE GENOMIC DNA]</scope>
    <source>
        <strain evidence="5 6">A5</strain>
    </source>
</reference>
<sequence length="470" mass="53455">MADGTPARLGLNPTETEVYNKMTARERTTFNAQADDNAKTIFIRVLVERDRAWRERSDISQKLIYACLYVTALVALALLGLTKFKNNEETLKYFSLALNSMIFITEIIMLFNKLRWNNIVWYNNILISLASKIADYESDKWAGMENQKSSVNTKATTVDEINIGPIGNTNLDDKTVSDIDFPELEPCSECNNDILTFPFREFIQLCCGHIFHRLCAEKKLMLNYLIGRLLELNVIIQDSPLSQSSRTSALTSTMSERFILTSSPMRMEGVENIGTQQMGSQLRCVKCSEDLSLYLPPLGFLQTFPRPPPKPLVYLTCKHIVHYNCIDNPGKLCPICSSTDMEIDDNDMVGVTQESSTAQKKCTQKSSTEKSSSKKRKTSNKDDVSTVLKKLIEELLTLILVKSWENQMQALYLQYKELKPSCGKDRANALVKEEVRKQISETKFSDDTLRKRMKRAGKVYKLFNSIGKIK</sequence>
<dbReference type="AlphaFoldDB" id="A0A2N0PVQ5"/>
<evidence type="ECO:0000256" key="2">
    <source>
        <dbReference type="SAM" id="MobiDB-lite"/>
    </source>
</evidence>